<evidence type="ECO:0008006" key="11">
    <source>
        <dbReference type="Google" id="ProtNLM"/>
    </source>
</evidence>
<feature type="transmembrane region" description="Helical" evidence="8">
    <location>
        <begin position="59"/>
        <end position="83"/>
    </location>
</feature>
<dbReference type="Proteomes" id="UP000176294">
    <property type="component" value="Unassembled WGS sequence"/>
</dbReference>
<feature type="transmembrane region" description="Helical" evidence="8">
    <location>
        <begin position="125"/>
        <end position="145"/>
    </location>
</feature>
<dbReference type="AlphaFoldDB" id="A0A1G1SYH8"/>
<dbReference type="InterPro" id="IPR019127">
    <property type="entry name" value="Exosortase"/>
</dbReference>
<reference evidence="9 10" key="1">
    <citation type="submission" date="2016-08" db="EMBL/GenBank/DDBJ databases">
        <title>Hymenobacter coccineus sp. nov., Hymenobacter lapidarius sp. nov. and Hymenobacter glacialis sp. nov., isolated from Antarctic soil.</title>
        <authorList>
            <person name="Sedlacek I."/>
            <person name="Kralova S."/>
            <person name="Kyrova K."/>
            <person name="Maslanova I."/>
            <person name="Stankova E."/>
            <person name="Vrbovska V."/>
            <person name="Nemec M."/>
            <person name="Bartak M."/>
            <person name="Svec P."/>
            <person name="Busse H.-J."/>
            <person name="Pantucek R."/>
        </authorList>
    </citation>
    <scope>NUCLEOTIDE SEQUENCE [LARGE SCALE GENOMIC DNA]</scope>
    <source>
        <strain evidence="9 10">CCM 8643</strain>
    </source>
</reference>
<keyword evidence="2" id="KW-1003">Cell membrane</keyword>
<dbReference type="EMBL" id="MDZB01000128">
    <property type="protein sequence ID" value="OGX83674.1"/>
    <property type="molecule type" value="Genomic_DNA"/>
</dbReference>
<keyword evidence="7 8" id="KW-0472">Membrane</keyword>
<evidence type="ECO:0000256" key="8">
    <source>
        <dbReference type="SAM" id="Phobius"/>
    </source>
</evidence>
<proteinExistence type="predicted"/>
<dbReference type="GO" id="GO:0008233">
    <property type="term" value="F:peptidase activity"/>
    <property type="evidence" value="ECO:0007669"/>
    <property type="project" value="UniProtKB-KW"/>
</dbReference>
<evidence type="ECO:0000256" key="5">
    <source>
        <dbReference type="ARBA" id="ARBA00022801"/>
    </source>
</evidence>
<keyword evidence="3" id="KW-0645">Protease</keyword>
<name>A0A1G1SYH8_9BACT</name>
<evidence type="ECO:0000256" key="4">
    <source>
        <dbReference type="ARBA" id="ARBA00022692"/>
    </source>
</evidence>
<dbReference type="STRING" id="1908237.BEN47_17230"/>
<evidence type="ECO:0000256" key="3">
    <source>
        <dbReference type="ARBA" id="ARBA00022670"/>
    </source>
</evidence>
<dbReference type="GO" id="GO:0006508">
    <property type="term" value="P:proteolysis"/>
    <property type="evidence" value="ECO:0007669"/>
    <property type="project" value="UniProtKB-KW"/>
</dbReference>
<dbReference type="NCBIfam" id="NF046081">
    <property type="entry name" value="exosort_XrtX"/>
    <property type="match status" value="1"/>
</dbReference>
<sequence>MFLVWFFGYEQWLKPDGRLDAVLCEQITQAGVGLLRALGFDATISASNAQLVVMSGQPAVIIGTPCNGLVLYALFAGFVAAFPGPWRRKLWYIPAGIALIWCLNVVRVAALAINHQYSQASVDFNHHYTFTFVVYAFIFGLWMLWARRLALPTGPPASAQTQLQ</sequence>
<organism evidence="9 10">
    <name type="scientific">Hymenobacter lapidarius</name>
    <dbReference type="NCBI Taxonomy" id="1908237"/>
    <lineage>
        <taxon>Bacteria</taxon>
        <taxon>Pseudomonadati</taxon>
        <taxon>Bacteroidota</taxon>
        <taxon>Cytophagia</taxon>
        <taxon>Cytophagales</taxon>
        <taxon>Hymenobacteraceae</taxon>
        <taxon>Hymenobacter</taxon>
    </lineage>
</organism>
<comment type="caution">
    <text evidence="9">The sequence shown here is derived from an EMBL/GenBank/DDBJ whole genome shotgun (WGS) entry which is preliminary data.</text>
</comment>
<evidence type="ECO:0000256" key="2">
    <source>
        <dbReference type="ARBA" id="ARBA00022475"/>
    </source>
</evidence>
<keyword evidence="10" id="KW-1185">Reference proteome</keyword>
<gene>
    <name evidence="9" type="ORF">BEN47_17230</name>
</gene>
<dbReference type="GO" id="GO:0005886">
    <property type="term" value="C:plasma membrane"/>
    <property type="evidence" value="ECO:0007669"/>
    <property type="project" value="UniProtKB-SubCell"/>
</dbReference>
<dbReference type="Pfam" id="PF09721">
    <property type="entry name" value="Exosortase_EpsH"/>
    <property type="match status" value="1"/>
</dbReference>
<accession>A0A1G1SYH8</accession>
<evidence type="ECO:0000313" key="10">
    <source>
        <dbReference type="Proteomes" id="UP000176294"/>
    </source>
</evidence>
<evidence type="ECO:0000256" key="7">
    <source>
        <dbReference type="ARBA" id="ARBA00023136"/>
    </source>
</evidence>
<keyword evidence="4 8" id="KW-0812">Transmembrane</keyword>
<evidence type="ECO:0000256" key="6">
    <source>
        <dbReference type="ARBA" id="ARBA00022989"/>
    </source>
</evidence>
<protein>
    <recommendedName>
        <fullName evidence="11">Exosortase/archaeosortase family protein</fullName>
    </recommendedName>
</protein>
<keyword evidence="5" id="KW-0378">Hydrolase</keyword>
<dbReference type="NCBIfam" id="TIGR04178">
    <property type="entry name" value="exo_archaeo"/>
    <property type="match status" value="1"/>
</dbReference>
<keyword evidence="6 8" id="KW-1133">Transmembrane helix</keyword>
<dbReference type="InterPro" id="IPR026392">
    <property type="entry name" value="Exo/Archaeosortase_dom"/>
</dbReference>
<feature type="transmembrane region" description="Helical" evidence="8">
    <location>
        <begin position="90"/>
        <end position="113"/>
    </location>
</feature>
<comment type="subcellular location">
    <subcellularLocation>
        <location evidence="1">Cell membrane</location>
        <topology evidence="1">Multi-pass membrane protein</topology>
    </subcellularLocation>
</comment>
<evidence type="ECO:0000313" key="9">
    <source>
        <dbReference type="EMBL" id="OGX83674.1"/>
    </source>
</evidence>
<evidence type="ECO:0000256" key="1">
    <source>
        <dbReference type="ARBA" id="ARBA00004651"/>
    </source>
</evidence>